<dbReference type="InterPro" id="IPR036390">
    <property type="entry name" value="WH_DNA-bd_sf"/>
</dbReference>
<dbReference type="InterPro" id="IPR011991">
    <property type="entry name" value="ArsR-like_HTH"/>
</dbReference>
<dbReference type="SMART" id="SM00418">
    <property type="entry name" value="HTH_ARSR"/>
    <property type="match status" value="1"/>
</dbReference>
<evidence type="ECO:0000313" key="4">
    <source>
        <dbReference type="EMBL" id="CUS44774.1"/>
    </source>
</evidence>
<dbReference type="AlphaFoldDB" id="A0A160TLX3"/>
<dbReference type="InterPro" id="IPR005471">
    <property type="entry name" value="Tscrpt_reg_IclR_N"/>
</dbReference>
<sequence>MDLRPAAVKSVEVTVRILDCLTDSFGPVRVTDLARDLGMTKTRVSRHLQTLTLLGLVDKAPHGGGYVFGRKLLKFGRAAIYRSNIVELARPFLRVLRDRTGHTAVQTLPARSGAMVVTAVPNEFEPGVVIQPGTLLELPKSPAARLTAYFERQPVDTERVRTNLARFGVDFEADARGNGLGGIAAPIFDSDGGIAATIGLVLSSALVDPEPGADLIRHVYEVSTLIQREYAEGAVSPLMPIAEGQRSQ</sequence>
<dbReference type="GO" id="GO:0003677">
    <property type="term" value="F:DNA binding"/>
    <property type="evidence" value="ECO:0007669"/>
    <property type="project" value="InterPro"/>
</dbReference>
<dbReference type="InterPro" id="IPR001845">
    <property type="entry name" value="HTH_ArsR_DNA-bd_dom"/>
</dbReference>
<dbReference type="PROSITE" id="PS51077">
    <property type="entry name" value="HTH_ICLR"/>
    <property type="match status" value="1"/>
</dbReference>
<dbReference type="SMART" id="SM00346">
    <property type="entry name" value="HTH_ICLR"/>
    <property type="match status" value="1"/>
</dbReference>
<dbReference type="PANTHER" id="PTHR30136:SF8">
    <property type="entry name" value="TRANSCRIPTIONAL REGULATORY PROTEIN"/>
    <property type="match status" value="1"/>
</dbReference>
<dbReference type="GO" id="GO:0045892">
    <property type="term" value="P:negative regulation of DNA-templated transcription"/>
    <property type="evidence" value="ECO:0007669"/>
    <property type="project" value="TreeGrafter"/>
</dbReference>
<dbReference type="InterPro" id="IPR050707">
    <property type="entry name" value="HTH_MetabolicPath_Reg"/>
</dbReference>
<gene>
    <name evidence="4" type="ORF">MGWOODY_Smn1373</name>
</gene>
<dbReference type="Gene3D" id="3.30.450.40">
    <property type="match status" value="1"/>
</dbReference>
<dbReference type="Pfam" id="PF09339">
    <property type="entry name" value="HTH_IclR"/>
    <property type="match status" value="1"/>
</dbReference>
<evidence type="ECO:0000256" key="1">
    <source>
        <dbReference type="ARBA" id="ARBA00023015"/>
    </source>
</evidence>
<dbReference type="CDD" id="cd00090">
    <property type="entry name" value="HTH_ARSR"/>
    <property type="match status" value="1"/>
</dbReference>
<evidence type="ECO:0000256" key="2">
    <source>
        <dbReference type="ARBA" id="ARBA00023163"/>
    </source>
</evidence>
<dbReference type="Gene3D" id="1.10.10.10">
    <property type="entry name" value="Winged helix-like DNA-binding domain superfamily/Winged helix DNA-binding domain"/>
    <property type="match status" value="1"/>
</dbReference>
<dbReference type="SUPFAM" id="SSF55781">
    <property type="entry name" value="GAF domain-like"/>
    <property type="match status" value="1"/>
</dbReference>
<reference evidence="4" key="1">
    <citation type="submission" date="2015-10" db="EMBL/GenBank/DDBJ databases">
        <authorList>
            <person name="Gilbert D.G."/>
        </authorList>
    </citation>
    <scope>NUCLEOTIDE SEQUENCE</scope>
</reference>
<keyword evidence="1" id="KW-0805">Transcription regulation</keyword>
<dbReference type="EMBL" id="CZQE01000180">
    <property type="protein sequence ID" value="CUS44774.1"/>
    <property type="molecule type" value="Genomic_DNA"/>
</dbReference>
<protein>
    <submittedName>
        <fullName evidence="4">Transcriptional regulator, IclR family</fullName>
    </submittedName>
</protein>
<keyword evidence="2" id="KW-0804">Transcription</keyword>
<organism evidence="4">
    <name type="scientific">hydrothermal vent metagenome</name>
    <dbReference type="NCBI Taxonomy" id="652676"/>
    <lineage>
        <taxon>unclassified sequences</taxon>
        <taxon>metagenomes</taxon>
        <taxon>ecological metagenomes</taxon>
    </lineage>
</organism>
<dbReference type="InterPro" id="IPR029016">
    <property type="entry name" value="GAF-like_dom_sf"/>
</dbReference>
<proteinExistence type="predicted"/>
<feature type="domain" description="HTH iclR-type" evidence="3">
    <location>
        <begin position="8"/>
        <end position="70"/>
    </location>
</feature>
<name>A0A160TLX3_9ZZZZ</name>
<dbReference type="SUPFAM" id="SSF46785">
    <property type="entry name" value="Winged helix' DNA-binding domain"/>
    <property type="match status" value="1"/>
</dbReference>
<evidence type="ECO:0000259" key="3">
    <source>
        <dbReference type="PROSITE" id="PS51077"/>
    </source>
</evidence>
<dbReference type="GO" id="GO:0003700">
    <property type="term" value="F:DNA-binding transcription factor activity"/>
    <property type="evidence" value="ECO:0007669"/>
    <property type="project" value="InterPro"/>
</dbReference>
<dbReference type="PANTHER" id="PTHR30136">
    <property type="entry name" value="HELIX-TURN-HELIX TRANSCRIPTIONAL REGULATOR, ICLR FAMILY"/>
    <property type="match status" value="1"/>
</dbReference>
<accession>A0A160TLX3</accession>
<dbReference type="InterPro" id="IPR036388">
    <property type="entry name" value="WH-like_DNA-bd_sf"/>
</dbReference>